<dbReference type="AlphaFoldDB" id="A0A4R0RMP1"/>
<feature type="compositionally biased region" description="Low complexity" evidence="2">
    <location>
        <begin position="52"/>
        <end position="65"/>
    </location>
</feature>
<feature type="region of interest" description="Disordered" evidence="2">
    <location>
        <begin position="1"/>
        <end position="210"/>
    </location>
</feature>
<evidence type="ECO:0000256" key="1">
    <source>
        <dbReference type="SAM" id="Coils"/>
    </source>
</evidence>
<dbReference type="OrthoDB" id="2555634at2759"/>
<evidence type="ECO:0000256" key="2">
    <source>
        <dbReference type="SAM" id="MobiDB-lite"/>
    </source>
</evidence>
<evidence type="ECO:0000313" key="3">
    <source>
        <dbReference type="EMBL" id="TCD68906.1"/>
    </source>
</evidence>
<dbReference type="InterPro" id="IPR018800">
    <property type="entry name" value="PRCC"/>
</dbReference>
<proteinExistence type="predicted"/>
<name>A0A4R0RMP1_9APHY</name>
<evidence type="ECO:0000313" key="4">
    <source>
        <dbReference type="Proteomes" id="UP000292702"/>
    </source>
</evidence>
<dbReference type="EMBL" id="RWJN01000054">
    <property type="protein sequence ID" value="TCD68906.1"/>
    <property type="molecule type" value="Genomic_DNA"/>
</dbReference>
<dbReference type="PANTHER" id="PTHR13621">
    <property type="entry name" value="PROLINE-RICH PROTEIN PRCC"/>
    <property type="match status" value="1"/>
</dbReference>
<dbReference type="GO" id="GO:0005634">
    <property type="term" value="C:nucleus"/>
    <property type="evidence" value="ECO:0007669"/>
    <property type="project" value="TreeGrafter"/>
</dbReference>
<dbReference type="STRING" id="92696.A0A4R0RMP1"/>
<feature type="coiled-coil region" evidence="1">
    <location>
        <begin position="378"/>
        <end position="412"/>
    </location>
</feature>
<dbReference type="Proteomes" id="UP000292702">
    <property type="component" value="Unassembled WGS sequence"/>
</dbReference>
<evidence type="ECO:0008006" key="5">
    <source>
        <dbReference type="Google" id="ProtNLM"/>
    </source>
</evidence>
<sequence>MLGIEGYGSDSDNGSDAEVSVPQPTPKSASSLATKLPAPTKKSTFSLPPPSSSAGPSSSGLALPAPKKRAPKKISIGLPELLKDEVEEDRPAKKPRLEAGAGRSGLLSMLPAPKNKAPIPAPTERVLGGGKGPGLVFKTAPTRKVTVEDAEDADEEDADSKPHIAPAGNSLLEEVKEEKSSSVSFMPTHLRRGKANVSTEDRPTTVKATPKAAAPAIDFFGLGSSSAPSSSRATSSTSAPLTPAPSAIPSLPIISSAPKVEEFTPPEPTPKDAYPGYYQLPSGTWAAYDPVYYKKYYDKWTKEYNDHVRALEKGIEKGFEGAEEAAQEVNAAKEMERAKVEIQDKEEKKALTAGAGAGAAAPKMNIKGAALGGRAKTRHQLSALLTDAYANREELEERIAQGRRNRKEAGNKYGF</sequence>
<dbReference type="PANTHER" id="PTHR13621:SF2">
    <property type="entry name" value="PROLINE-RICH PROTEIN PRCC"/>
    <property type="match status" value="1"/>
</dbReference>
<feature type="region of interest" description="Disordered" evidence="2">
    <location>
        <begin position="224"/>
        <end position="275"/>
    </location>
</feature>
<accession>A0A4R0RMP1</accession>
<reference evidence="3 4" key="1">
    <citation type="submission" date="2018-11" db="EMBL/GenBank/DDBJ databases">
        <title>Genome assembly of Steccherinum ochraceum LE-BIN_3174, the white-rot fungus of the Steccherinaceae family (The Residual Polyporoid clade, Polyporales, Basidiomycota).</title>
        <authorList>
            <person name="Fedorova T.V."/>
            <person name="Glazunova O.A."/>
            <person name="Landesman E.O."/>
            <person name="Moiseenko K.V."/>
            <person name="Psurtseva N.V."/>
            <person name="Savinova O.S."/>
            <person name="Shakhova N.V."/>
            <person name="Tyazhelova T.V."/>
            <person name="Vasina D.V."/>
        </authorList>
    </citation>
    <scope>NUCLEOTIDE SEQUENCE [LARGE SCALE GENOMIC DNA]</scope>
    <source>
        <strain evidence="3 4">LE-BIN_3174</strain>
    </source>
</reference>
<organism evidence="3 4">
    <name type="scientific">Steccherinum ochraceum</name>
    <dbReference type="NCBI Taxonomy" id="92696"/>
    <lineage>
        <taxon>Eukaryota</taxon>
        <taxon>Fungi</taxon>
        <taxon>Dikarya</taxon>
        <taxon>Basidiomycota</taxon>
        <taxon>Agaricomycotina</taxon>
        <taxon>Agaricomycetes</taxon>
        <taxon>Polyporales</taxon>
        <taxon>Steccherinaceae</taxon>
        <taxon>Steccherinum</taxon>
    </lineage>
</organism>
<gene>
    <name evidence="3" type="ORF">EIP91_009456</name>
</gene>
<dbReference type="Pfam" id="PF10253">
    <property type="entry name" value="PRCC"/>
    <property type="match status" value="1"/>
</dbReference>
<feature type="compositionally biased region" description="Acidic residues" evidence="2">
    <location>
        <begin position="148"/>
        <end position="158"/>
    </location>
</feature>
<keyword evidence="1" id="KW-0175">Coiled coil</keyword>
<comment type="caution">
    <text evidence="3">The sequence shown here is derived from an EMBL/GenBank/DDBJ whole genome shotgun (WGS) entry which is preliminary data.</text>
</comment>
<keyword evidence="4" id="KW-1185">Reference proteome</keyword>
<protein>
    <recommendedName>
        <fullName evidence="5">Mitotic checkpoint regulator, MAD2B-interacting-domain-containing protein</fullName>
    </recommendedName>
</protein>
<feature type="compositionally biased region" description="Basic and acidic residues" evidence="2">
    <location>
        <begin position="81"/>
        <end position="97"/>
    </location>
</feature>
<feature type="compositionally biased region" description="Low complexity" evidence="2">
    <location>
        <begin position="224"/>
        <end position="258"/>
    </location>
</feature>